<evidence type="ECO:0000313" key="9">
    <source>
        <dbReference type="Proteomes" id="UP000184171"/>
    </source>
</evidence>
<keyword evidence="3 4" id="KW-0597">Phosphoprotein</keyword>
<dbReference type="SMART" id="SM00448">
    <property type="entry name" value="REC"/>
    <property type="match status" value="1"/>
</dbReference>
<dbReference type="EC" id="2.7.13.3" evidence="2"/>
<dbReference type="STRING" id="1122189.SAMN02745165_01361"/>
<dbReference type="PROSITE" id="PS50109">
    <property type="entry name" value="HIS_KIN"/>
    <property type="match status" value="1"/>
</dbReference>
<dbReference type="AlphaFoldDB" id="A0A1M6FP89"/>
<dbReference type="GO" id="GO:0000155">
    <property type="term" value="F:phosphorelay sensor kinase activity"/>
    <property type="evidence" value="ECO:0007669"/>
    <property type="project" value="InterPro"/>
</dbReference>
<evidence type="ECO:0000256" key="1">
    <source>
        <dbReference type="ARBA" id="ARBA00000085"/>
    </source>
</evidence>
<dbReference type="InterPro" id="IPR035965">
    <property type="entry name" value="PAS-like_dom_sf"/>
</dbReference>
<dbReference type="Pfam" id="PF00072">
    <property type="entry name" value="Response_reg"/>
    <property type="match status" value="1"/>
</dbReference>
<evidence type="ECO:0000256" key="2">
    <source>
        <dbReference type="ARBA" id="ARBA00012438"/>
    </source>
</evidence>
<organism evidence="8 9">
    <name type="scientific">Malonomonas rubra DSM 5091</name>
    <dbReference type="NCBI Taxonomy" id="1122189"/>
    <lineage>
        <taxon>Bacteria</taxon>
        <taxon>Pseudomonadati</taxon>
        <taxon>Thermodesulfobacteriota</taxon>
        <taxon>Desulfuromonadia</taxon>
        <taxon>Desulfuromonadales</taxon>
        <taxon>Geopsychrobacteraceae</taxon>
        <taxon>Malonomonas</taxon>
    </lineage>
</organism>
<evidence type="ECO:0000256" key="5">
    <source>
        <dbReference type="SAM" id="MobiDB-lite"/>
    </source>
</evidence>
<comment type="catalytic activity">
    <reaction evidence="1">
        <text>ATP + protein L-histidine = ADP + protein N-phospho-L-histidine.</text>
        <dbReference type="EC" id="2.7.13.3"/>
    </reaction>
</comment>
<dbReference type="InterPro" id="IPR004358">
    <property type="entry name" value="Sig_transdc_His_kin-like_C"/>
</dbReference>
<dbReference type="InterPro" id="IPR036890">
    <property type="entry name" value="HATPase_C_sf"/>
</dbReference>
<dbReference type="SUPFAM" id="SSF47384">
    <property type="entry name" value="Homodimeric domain of signal transducing histidine kinase"/>
    <property type="match status" value="1"/>
</dbReference>
<evidence type="ECO:0000259" key="6">
    <source>
        <dbReference type="PROSITE" id="PS50109"/>
    </source>
</evidence>
<dbReference type="PRINTS" id="PR00344">
    <property type="entry name" value="BCTRLSENSOR"/>
</dbReference>
<dbReference type="SUPFAM" id="SSF55874">
    <property type="entry name" value="ATPase domain of HSP90 chaperone/DNA topoisomerase II/histidine kinase"/>
    <property type="match status" value="1"/>
</dbReference>
<dbReference type="InterPro" id="IPR005467">
    <property type="entry name" value="His_kinase_dom"/>
</dbReference>
<feature type="region of interest" description="Disordered" evidence="5">
    <location>
        <begin position="1"/>
        <end position="20"/>
    </location>
</feature>
<dbReference type="CDD" id="cd00082">
    <property type="entry name" value="HisKA"/>
    <property type="match status" value="1"/>
</dbReference>
<dbReference type="InterPro" id="IPR003661">
    <property type="entry name" value="HisK_dim/P_dom"/>
</dbReference>
<dbReference type="PROSITE" id="PS50110">
    <property type="entry name" value="RESPONSE_REGULATORY"/>
    <property type="match status" value="1"/>
</dbReference>
<dbReference type="Gene3D" id="3.30.450.20">
    <property type="entry name" value="PAS domain"/>
    <property type="match status" value="1"/>
</dbReference>
<dbReference type="Pfam" id="PF02518">
    <property type="entry name" value="HATPase_c"/>
    <property type="match status" value="1"/>
</dbReference>
<dbReference type="Gene3D" id="1.10.287.130">
    <property type="match status" value="1"/>
</dbReference>
<keyword evidence="8" id="KW-0808">Transferase</keyword>
<accession>A0A1M6FP89</accession>
<proteinExistence type="predicted"/>
<dbReference type="CDD" id="cd00156">
    <property type="entry name" value="REC"/>
    <property type="match status" value="1"/>
</dbReference>
<name>A0A1M6FP89_MALRU</name>
<evidence type="ECO:0000259" key="7">
    <source>
        <dbReference type="PROSITE" id="PS50110"/>
    </source>
</evidence>
<dbReference type="Gene3D" id="3.30.565.10">
    <property type="entry name" value="Histidine kinase-like ATPase, C-terminal domain"/>
    <property type="match status" value="1"/>
</dbReference>
<dbReference type="CDD" id="cd00130">
    <property type="entry name" value="PAS"/>
    <property type="match status" value="1"/>
</dbReference>
<dbReference type="SUPFAM" id="SSF55785">
    <property type="entry name" value="PYP-like sensor domain (PAS domain)"/>
    <property type="match status" value="1"/>
</dbReference>
<evidence type="ECO:0000256" key="3">
    <source>
        <dbReference type="ARBA" id="ARBA00022553"/>
    </source>
</evidence>
<dbReference type="PANTHER" id="PTHR43065:SF42">
    <property type="entry name" value="TWO-COMPONENT SENSOR PPRA"/>
    <property type="match status" value="1"/>
</dbReference>
<feature type="domain" description="Histidine kinase" evidence="6">
    <location>
        <begin position="202"/>
        <end position="412"/>
    </location>
</feature>
<dbReference type="PANTHER" id="PTHR43065">
    <property type="entry name" value="SENSOR HISTIDINE KINASE"/>
    <property type="match status" value="1"/>
</dbReference>
<dbReference type="InterPro" id="IPR001789">
    <property type="entry name" value="Sig_transdc_resp-reg_receiver"/>
</dbReference>
<dbReference type="OrthoDB" id="9813024at2"/>
<dbReference type="Proteomes" id="UP000184171">
    <property type="component" value="Unassembled WGS sequence"/>
</dbReference>
<feature type="modified residue" description="4-aspartylphosphate" evidence="4">
    <location>
        <position position="483"/>
    </location>
</feature>
<reference evidence="8 9" key="1">
    <citation type="submission" date="2016-11" db="EMBL/GenBank/DDBJ databases">
        <authorList>
            <person name="Jaros S."/>
            <person name="Januszkiewicz K."/>
            <person name="Wedrychowicz H."/>
        </authorList>
    </citation>
    <scope>NUCLEOTIDE SEQUENCE [LARGE SCALE GENOMIC DNA]</scope>
    <source>
        <strain evidence="8 9">DSM 5091</strain>
    </source>
</reference>
<evidence type="ECO:0000256" key="4">
    <source>
        <dbReference type="PROSITE-ProRule" id="PRU00169"/>
    </source>
</evidence>
<dbReference type="SMART" id="SM00387">
    <property type="entry name" value="HATPase_c"/>
    <property type="match status" value="1"/>
</dbReference>
<gene>
    <name evidence="8" type="ORF">SAMN02745165_01361</name>
</gene>
<evidence type="ECO:0000313" key="8">
    <source>
        <dbReference type="EMBL" id="SHI99558.1"/>
    </source>
</evidence>
<sequence length="551" mass="61006">MSKKSVKGEKSELRKRAEEVLKDRGSCPTIAAEETEQLRLIHELQVHQIELEIQNDELSRSKEEIESLLCKYSDLYDFSPVGYLTLDPVGNILEANLTSARFLEMERSKLIGQRFISFMTVSDRHDFANFLNQVFLSRGKEACEVVIPQKNNAALFVQIEAIALKGDNQCRIAMIDVNDRKMVEEASLRAEKLESLGQLGGGIAHDFNNLLTVILGNIAITRAQNHAPGQREIHLKNIEKAAEKAKNLTMQLLTFARGGAPIKKVINIEDVLRSAVAVPVHGSLVMCQLDFPPDLLAVEADADQLTQVFHNLIHNAFHAMPDKGVVEISAENTVTVSGRKKMVKISFHDSGPGLSQEDLAKIFDPYYSMKLNGCGLGLAVCYSIVKKHYGDIQVNSTANNGTTFTVLLPAAPTSQVFEPHDEIRYGSGRILLMDDEAAIRDVLKALLKELGYEVECSGDGCEAIDLYQKRKTESKPFDLVILDITVPGGMGGEEAVEELRRLDPQVKAIVSSGYSTDPIMANYKDYGFTDVLRKPYQLAELSQVIADVLKD</sequence>
<protein>
    <recommendedName>
        <fullName evidence="2">histidine kinase</fullName>
        <ecNumber evidence="2">2.7.13.3</ecNumber>
    </recommendedName>
</protein>
<keyword evidence="9" id="KW-1185">Reference proteome</keyword>
<feature type="domain" description="Response regulatory" evidence="7">
    <location>
        <begin position="429"/>
        <end position="549"/>
    </location>
</feature>
<dbReference type="Gene3D" id="3.40.50.2300">
    <property type="match status" value="1"/>
</dbReference>
<dbReference type="SMART" id="SM00388">
    <property type="entry name" value="HisKA"/>
    <property type="match status" value="1"/>
</dbReference>
<dbReference type="InterPro" id="IPR003594">
    <property type="entry name" value="HATPase_dom"/>
</dbReference>
<dbReference type="InterPro" id="IPR000014">
    <property type="entry name" value="PAS"/>
</dbReference>
<dbReference type="EMBL" id="FQZT01000003">
    <property type="protein sequence ID" value="SHI99558.1"/>
    <property type="molecule type" value="Genomic_DNA"/>
</dbReference>
<dbReference type="InterPro" id="IPR036097">
    <property type="entry name" value="HisK_dim/P_sf"/>
</dbReference>
<dbReference type="SUPFAM" id="SSF52172">
    <property type="entry name" value="CheY-like"/>
    <property type="match status" value="1"/>
</dbReference>
<keyword evidence="8" id="KW-0418">Kinase</keyword>
<dbReference type="InterPro" id="IPR011006">
    <property type="entry name" value="CheY-like_superfamily"/>
</dbReference>
<dbReference type="RefSeq" id="WP_072907055.1">
    <property type="nucleotide sequence ID" value="NZ_FQZT01000003.1"/>
</dbReference>
<dbReference type="Pfam" id="PF00512">
    <property type="entry name" value="HisKA"/>
    <property type="match status" value="1"/>
</dbReference>